<evidence type="ECO:0000313" key="8">
    <source>
        <dbReference type="Proteomes" id="UP000198885"/>
    </source>
</evidence>
<feature type="domain" description="Cytochrome c" evidence="6">
    <location>
        <begin position="200"/>
        <end position="306"/>
    </location>
</feature>
<dbReference type="GO" id="GO:0046872">
    <property type="term" value="F:metal ion binding"/>
    <property type="evidence" value="ECO:0007669"/>
    <property type="project" value="UniProtKB-KW"/>
</dbReference>
<keyword evidence="8" id="KW-1185">Reference proteome</keyword>
<gene>
    <name evidence="7" type="ORF">SAMN04490244_10145</name>
</gene>
<evidence type="ECO:0000256" key="2">
    <source>
        <dbReference type="ARBA" id="ARBA00022723"/>
    </source>
</evidence>
<dbReference type="Proteomes" id="UP000198885">
    <property type="component" value="Unassembled WGS sequence"/>
</dbReference>
<protein>
    <submittedName>
        <fullName evidence="7">Cytochrome c, mono-and diheme variants</fullName>
    </submittedName>
</protein>
<keyword evidence="1 4" id="KW-0349">Heme</keyword>
<evidence type="ECO:0000256" key="1">
    <source>
        <dbReference type="ARBA" id="ARBA00022617"/>
    </source>
</evidence>
<dbReference type="GO" id="GO:0020037">
    <property type="term" value="F:heme binding"/>
    <property type="evidence" value="ECO:0007669"/>
    <property type="project" value="InterPro"/>
</dbReference>
<sequence length="313" mass="33248">MPPILRWAVFLLLVLAGAFWFLTRPDTLDTARLDDLGAPDVAHGEQVFLAAGCASCHAAPEGDEGEDSVEDENPDEDAPPVLAGGQRFASGFGTFVAPNISPDPEHGIGDWSDAEIIQAVTTGVSPDGAHYYPAFPYTAYAKADLADIRDLVAYWRTLPESDTPSEPHELSFPFTLRRGIGLWKRAFVSDNWVVEGDLSEQAARGRYLAEALGHCGECHTPRNRAGALLTEAWLGGAANPSGDGRIPNITPGGLDWSESNIAAYLRSGFTPSYDVAGGEMTAVIDKLGQLPDAETAALAAYLKAVPPVAQTDG</sequence>
<feature type="region of interest" description="Disordered" evidence="5">
    <location>
        <begin position="58"/>
        <end position="81"/>
    </location>
</feature>
<dbReference type="STRING" id="641238.SAMN04490244_10145"/>
<organism evidence="7 8">
    <name type="scientific">Tranquillimonas rosea</name>
    <dbReference type="NCBI Taxonomy" id="641238"/>
    <lineage>
        <taxon>Bacteria</taxon>
        <taxon>Pseudomonadati</taxon>
        <taxon>Pseudomonadota</taxon>
        <taxon>Alphaproteobacteria</taxon>
        <taxon>Rhodobacterales</taxon>
        <taxon>Roseobacteraceae</taxon>
        <taxon>Tranquillimonas</taxon>
    </lineage>
</organism>
<accession>A0A1H9P7F8</accession>
<dbReference type="AlphaFoldDB" id="A0A1H9P7F8"/>
<dbReference type="OrthoDB" id="9811281at2"/>
<dbReference type="RefSeq" id="WP_092686668.1">
    <property type="nucleotide sequence ID" value="NZ_FOGU01000001.1"/>
</dbReference>
<dbReference type="PROSITE" id="PS51007">
    <property type="entry name" value="CYTC"/>
    <property type="match status" value="2"/>
</dbReference>
<evidence type="ECO:0000313" key="7">
    <source>
        <dbReference type="EMBL" id="SER43825.1"/>
    </source>
</evidence>
<dbReference type="PANTHER" id="PTHR35008:SF8">
    <property type="entry name" value="ALCOHOL DEHYDROGENASE CYTOCHROME C SUBUNIT"/>
    <property type="match status" value="1"/>
</dbReference>
<dbReference type="Pfam" id="PF00034">
    <property type="entry name" value="Cytochrom_C"/>
    <property type="match status" value="1"/>
</dbReference>
<dbReference type="InterPro" id="IPR009056">
    <property type="entry name" value="Cyt_c-like_dom"/>
</dbReference>
<evidence type="ECO:0000256" key="4">
    <source>
        <dbReference type="PROSITE-ProRule" id="PRU00433"/>
    </source>
</evidence>
<evidence type="ECO:0000256" key="3">
    <source>
        <dbReference type="ARBA" id="ARBA00023004"/>
    </source>
</evidence>
<evidence type="ECO:0000259" key="6">
    <source>
        <dbReference type="PROSITE" id="PS51007"/>
    </source>
</evidence>
<name>A0A1H9P7F8_9RHOB</name>
<dbReference type="EMBL" id="FOGU01000001">
    <property type="protein sequence ID" value="SER43825.1"/>
    <property type="molecule type" value="Genomic_DNA"/>
</dbReference>
<dbReference type="SUPFAM" id="SSF46626">
    <property type="entry name" value="Cytochrome c"/>
    <property type="match status" value="2"/>
</dbReference>
<dbReference type="GO" id="GO:0009055">
    <property type="term" value="F:electron transfer activity"/>
    <property type="evidence" value="ECO:0007669"/>
    <property type="project" value="InterPro"/>
</dbReference>
<dbReference type="PANTHER" id="PTHR35008">
    <property type="entry name" value="BLL4482 PROTEIN-RELATED"/>
    <property type="match status" value="1"/>
</dbReference>
<keyword evidence="3 4" id="KW-0408">Iron</keyword>
<feature type="compositionally biased region" description="Acidic residues" evidence="5">
    <location>
        <begin position="61"/>
        <end position="78"/>
    </location>
</feature>
<feature type="domain" description="Cytochrome c" evidence="6">
    <location>
        <begin position="39"/>
        <end position="159"/>
    </location>
</feature>
<evidence type="ECO:0000256" key="5">
    <source>
        <dbReference type="SAM" id="MobiDB-lite"/>
    </source>
</evidence>
<proteinExistence type="predicted"/>
<dbReference type="InterPro" id="IPR036909">
    <property type="entry name" value="Cyt_c-like_dom_sf"/>
</dbReference>
<dbReference type="Gene3D" id="1.10.760.10">
    <property type="entry name" value="Cytochrome c-like domain"/>
    <property type="match status" value="2"/>
</dbReference>
<dbReference type="InterPro" id="IPR051459">
    <property type="entry name" value="Cytochrome_c-type_DH"/>
</dbReference>
<keyword evidence="2 4" id="KW-0479">Metal-binding</keyword>
<reference evidence="7 8" key="1">
    <citation type="submission" date="2016-10" db="EMBL/GenBank/DDBJ databases">
        <authorList>
            <person name="de Groot N.N."/>
        </authorList>
    </citation>
    <scope>NUCLEOTIDE SEQUENCE [LARGE SCALE GENOMIC DNA]</scope>
    <source>
        <strain evidence="7 8">DSM 23042</strain>
    </source>
</reference>